<dbReference type="OrthoDB" id="5307791at2759"/>
<organism evidence="1 2">
    <name type="scientific">Aspergillus pseudonomiae</name>
    <dbReference type="NCBI Taxonomy" id="1506151"/>
    <lineage>
        <taxon>Eukaryota</taxon>
        <taxon>Fungi</taxon>
        <taxon>Dikarya</taxon>
        <taxon>Ascomycota</taxon>
        <taxon>Pezizomycotina</taxon>
        <taxon>Eurotiomycetes</taxon>
        <taxon>Eurotiomycetidae</taxon>
        <taxon>Eurotiales</taxon>
        <taxon>Aspergillaceae</taxon>
        <taxon>Aspergillus</taxon>
        <taxon>Aspergillus subgen. Circumdati</taxon>
    </lineage>
</organism>
<evidence type="ECO:0000313" key="1">
    <source>
        <dbReference type="EMBL" id="KAE8398258.1"/>
    </source>
</evidence>
<dbReference type="RefSeq" id="XP_031935577.1">
    <property type="nucleotide sequence ID" value="XM_032088877.1"/>
</dbReference>
<reference evidence="1 2" key="1">
    <citation type="submission" date="2019-04" db="EMBL/GenBank/DDBJ databases">
        <authorList>
            <consortium name="DOE Joint Genome Institute"/>
            <person name="Mondo S."/>
            <person name="Kjaerbolling I."/>
            <person name="Vesth T."/>
            <person name="Frisvad J.C."/>
            <person name="Nybo J.L."/>
            <person name="Theobald S."/>
            <person name="Kildgaard S."/>
            <person name="Isbrandt T."/>
            <person name="Kuo A."/>
            <person name="Sato A."/>
            <person name="Lyhne E.K."/>
            <person name="Kogle M.E."/>
            <person name="Wiebenga A."/>
            <person name="Kun R.S."/>
            <person name="Lubbers R.J."/>
            <person name="Makela M.R."/>
            <person name="Barry K."/>
            <person name="Chovatia M."/>
            <person name="Clum A."/>
            <person name="Daum C."/>
            <person name="Haridas S."/>
            <person name="He G."/>
            <person name="LaButti K."/>
            <person name="Lipzen A."/>
            <person name="Riley R."/>
            <person name="Salamov A."/>
            <person name="Simmons B.A."/>
            <person name="Magnuson J.K."/>
            <person name="Henrissat B."/>
            <person name="Mortensen U.H."/>
            <person name="Larsen T.O."/>
            <person name="Devries R.P."/>
            <person name="Grigoriev I.V."/>
            <person name="Machida M."/>
            <person name="Baker S.E."/>
            <person name="Andersen M.R."/>
            <person name="Cantor M.N."/>
            <person name="Hua S.X."/>
        </authorList>
    </citation>
    <scope>NUCLEOTIDE SEQUENCE [LARGE SCALE GENOMIC DNA]</scope>
    <source>
        <strain evidence="1 2">CBS 119388</strain>
    </source>
</reference>
<evidence type="ECO:0000313" key="2">
    <source>
        <dbReference type="Proteomes" id="UP000325579"/>
    </source>
</evidence>
<gene>
    <name evidence="1" type="ORF">BDV37DRAFT_291151</name>
</gene>
<dbReference type="AlphaFoldDB" id="A0A5N7CXF9"/>
<keyword evidence="2" id="KW-1185">Reference proteome</keyword>
<dbReference type="GO" id="GO:0051213">
    <property type="term" value="F:dioxygenase activity"/>
    <property type="evidence" value="ECO:0007669"/>
    <property type="project" value="UniProtKB-KW"/>
</dbReference>
<dbReference type="Pfam" id="PF10014">
    <property type="entry name" value="2OG-Fe_Oxy_2"/>
    <property type="match status" value="1"/>
</dbReference>
<dbReference type="GeneID" id="43673568"/>
<sequence>MAEITFPKHWSELGWRHGGNVVTVNFFGEGLNKKHNLERCCGMILRAAEEIGVPITKGAGLGFSVTRIYESSAFLKNVDPYLRISVGVEAAHVELVAQAILQGMEQYCRSATRVNLDVRQRFYDVSFYEAIAIAADIRRRYIQERVVFIPGTRLIPILKAFGAQQEDFEALHSVSDHLGKDPTVDYRTIKNGRFSFDFGEKTIRRLEKQLFTLTVGEGYKRHDSGIARDFPEVTGDLQYNTVVQALMVFKAFIMNEVVVEPREYLDYSSPYWICNLFNVRTFTEKDILGEITLEGVHSDGGDHTMTTFLGCTNMRSDSGVTFVHDQKETTGIPVHQTQSILVKHRLQHRHFLDTILLVDNEAKHSLTPLYPIDASQRATRDMLVLITRKPRLPGHASEMVDQLASHTTLPLQIPFWLPS</sequence>
<protein>
    <submittedName>
        <fullName evidence="1">2OG-Fe dioxygenase-domain-containing protein</fullName>
    </submittedName>
</protein>
<dbReference type="InterPro" id="IPR018724">
    <property type="entry name" value="2OG-Fe_dioxygenase"/>
</dbReference>
<dbReference type="Proteomes" id="UP000325579">
    <property type="component" value="Unassembled WGS sequence"/>
</dbReference>
<dbReference type="Gene3D" id="2.60.120.620">
    <property type="entry name" value="q2cbj1_9rhob like domain"/>
    <property type="match status" value="1"/>
</dbReference>
<dbReference type="EMBL" id="ML736862">
    <property type="protein sequence ID" value="KAE8398258.1"/>
    <property type="molecule type" value="Genomic_DNA"/>
</dbReference>
<name>A0A5N7CXF9_9EURO</name>
<proteinExistence type="predicted"/>
<accession>A0A5N7CXF9</accession>
<keyword evidence="1" id="KW-0223">Dioxygenase</keyword>
<keyword evidence="1" id="KW-0560">Oxidoreductase</keyword>